<dbReference type="InterPro" id="IPR051910">
    <property type="entry name" value="ComF/GntX_DNA_util-trans"/>
</dbReference>
<evidence type="ECO:0000313" key="5">
    <source>
        <dbReference type="Proteomes" id="UP000249061"/>
    </source>
</evidence>
<sequence length="237" mass="25965">MRWRAAFDAVADVLLPPQCAVCDEVLPVAGCFCERCSHEVLELPSVHCSRCAEPGAFDGGMCSRCSAGVPWEKAWAPFEHDGSVARAIHRFKYEDRSDLSRPLGLLLAATAADVLVKMPGVLVPLPLHDARYRQRGFDQAAMLTHVLATQEEREVSLDLLRRVKDTPRQVGLTEAQREANVRGAFVASEQARGLEVVLVDDVLTSGASAREACRVLKEVGAKRISVLTLARARREHA</sequence>
<dbReference type="AlphaFoldDB" id="A0A2W5T1U6"/>
<comment type="similarity">
    <text evidence="1">Belongs to the ComF/GntX family.</text>
</comment>
<dbReference type="InterPro" id="IPR044005">
    <property type="entry name" value="DZR_2"/>
</dbReference>
<comment type="caution">
    <text evidence="4">The sequence shown here is derived from an EMBL/GenBank/DDBJ whole genome shotgun (WGS) entry which is preliminary data.</text>
</comment>
<organism evidence="4 5">
    <name type="scientific">Archangium gephyra</name>
    <dbReference type="NCBI Taxonomy" id="48"/>
    <lineage>
        <taxon>Bacteria</taxon>
        <taxon>Pseudomonadati</taxon>
        <taxon>Myxococcota</taxon>
        <taxon>Myxococcia</taxon>
        <taxon>Myxococcales</taxon>
        <taxon>Cystobacterineae</taxon>
        <taxon>Archangiaceae</taxon>
        <taxon>Archangium</taxon>
    </lineage>
</organism>
<dbReference type="Proteomes" id="UP000249061">
    <property type="component" value="Unassembled WGS sequence"/>
</dbReference>
<dbReference type="Gene3D" id="3.40.50.2020">
    <property type="match status" value="1"/>
</dbReference>
<name>A0A2W5T1U6_9BACT</name>
<proteinExistence type="inferred from homology"/>
<feature type="domain" description="Phosphoribosyltransferase" evidence="2">
    <location>
        <begin position="147"/>
        <end position="233"/>
    </location>
</feature>
<dbReference type="CDD" id="cd06223">
    <property type="entry name" value="PRTases_typeI"/>
    <property type="match status" value="1"/>
</dbReference>
<feature type="domain" description="Double zinc ribbon" evidence="3">
    <location>
        <begin position="11"/>
        <end position="65"/>
    </location>
</feature>
<dbReference type="Pfam" id="PF00156">
    <property type="entry name" value="Pribosyltran"/>
    <property type="match status" value="1"/>
</dbReference>
<evidence type="ECO:0000313" key="4">
    <source>
        <dbReference type="EMBL" id="PZR08007.1"/>
    </source>
</evidence>
<dbReference type="SUPFAM" id="SSF53271">
    <property type="entry name" value="PRTase-like"/>
    <property type="match status" value="1"/>
</dbReference>
<reference evidence="4 5" key="1">
    <citation type="submission" date="2017-08" db="EMBL/GenBank/DDBJ databases">
        <title>Infants hospitalized years apart are colonized by the same room-sourced microbial strains.</title>
        <authorList>
            <person name="Brooks B."/>
            <person name="Olm M.R."/>
            <person name="Firek B.A."/>
            <person name="Baker R."/>
            <person name="Thomas B.C."/>
            <person name="Morowitz M.J."/>
            <person name="Banfield J.F."/>
        </authorList>
    </citation>
    <scope>NUCLEOTIDE SEQUENCE [LARGE SCALE GENOMIC DNA]</scope>
    <source>
        <strain evidence="4">S2_003_000_R2_14</strain>
    </source>
</reference>
<dbReference type="PANTHER" id="PTHR47505">
    <property type="entry name" value="DNA UTILIZATION PROTEIN YHGH"/>
    <property type="match status" value="1"/>
</dbReference>
<dbReference type="EMBL" id="QFQP01000027">
    <property type="protein sequence ID" value="PZR08007.1"/>
    <property type="molecule type" value="Genomic_DNA"/>
</dbReference>
<accession>A0A2W5T1U6</accession>
<dbReference type="InterPro" id="IPR029057">
    <property type="entry name" value="PRTase-like"/>
</dbReference>
<protein>
    <submittedName>
        <fullName evidence="4">ComF family protein</fullName>
    </submittedName>
</protein>
<gene>
    <name evidence="4" type="ORF">DI536_25565</name>
</gene>
<evidence type="ECO:0000256" key="1">
    <source>
        <dbReference type="ARBA" id="ARBA00008007"/>
    </source>
</evidence>
<dbReference type="InterPro" id="IPR000836">
    <property type="entry name" value="PRTase_dom"/>
</dbReference>
<dbReference type="Pfam" id="PF18912">
    <property type="entry name" value="DZR_2"/>
    <property type="match status" value="1"/>
</dbReference>
<evidence type="ECO:0000259" key="2">
    <source>
        <dbReference type="Pfam" id="PF00156"/>
    </source>
</evidence>
<evidence type="ECO:0000259" key="3">
    <source>
        <dbReference type="Pfam" id="PF18912"/>
    </source>
</evidence>
<dbReference type="PANTHER" id="PTHR47505:SF1">
    <property type="entry name" value="DNA UTILIZATION PROTEIN YHGH"/>
    <property type="match status" value="1"/>
</dbReference>